<sequence length="136" mass="14576">MTRIDRRYFVLGGMTAAGSLVLPSSALAAVPNPFPLGVASGDPAATSVVLWTRLAVKPLNADGHGDGTPLTEIPYAGVNPHLRYFSERRGYTLVTLGRDRARADFRTLPVVTRRGARVATHASFITEAGRPGLHRL</sequence>
<dbReference type="InterPro" id="IPR038607">
    <property type="entry name" value="PhoD-like_sf"/>
</dbReference>
<gene>
    <name evidence="3" type="ORF">Aca07nite_27700</name>
</gene>
<dbReference type="InterPro" id="IPR032093">
    <property type="entry name" value="PhoD_N"/>
</dbReference>
<accession>A0ABQ3WGX9</accession>
<dbReference type="Pfam" id="PF16655">
    <property type="entry name" value="PhoD_N"/>
    <property type="match status" value="1"/>
</dbReference>
<feature type="chain" id="PRO_5046062836" description="Phospholipase D N-terminal domain-containing protein" evidence="1">
    <location>
        <begin position="29"/>
        <end position="136"/>
    </location>
</feature>
<dbReference type="InterPro" id="IPR006311">
    <property type="entry name" value="TAT_signal"/>
</dbReference>
<protein>
    <recommendedName>
        <fullName evidence="2">Phospholipase D N-terminal domain-containing protein</fullName>
    </recommendedName>
</protein>
<proteinExistence type="predicted"/>
<dbReference type="PROSITE" id="PS51318">
    <property type="entry name" value="TAT"/>
    <property type="match status" value="1"/>
</dbReference>
<name>A0ABQ3WGX9_9ACTN</name>
<keyword evidence="1" id="KW-0732">Signal</keyword>
<comment type="caution">
    <text evidence="3">The sequence shown here is derived from an EMBL/GenBank/DDBJ whole genome shotgun (WGS) entry which is preliminary data.</text>
</comment>
<evidence type="ECO:0000259" key="2">
    <source>
        <dbReference type="Pfam" id="PF16655"/>
    </source>
</evidence>
<organism evidence="3">
    <name type="scientific">Actinoplanes campanulatus</name>
    <dbReference type="NCBI Taxonomy" id="113559"/>
    <lineage>
        <taxon>Bacteria</taxon>
        <taxon>Bacillati</taxon>
        <taxon>Actinomycetota</taxon>
        <taxon>Actinomycetes</taxon>
        <taxon>Micromonosporales</taxon>
        <taxon>Micromonosporaceae</taxon>
        <taxon>Actinoplanes</taxon>
    </lineage>
</organism>
<dbReference type="EMBL" id="BOMF01000054">
    <property type="protein sequence ID" value="GID45495.1"/>
    <property type="molecule type" value="Genomic_DNA"/>
</dbReference>
<feature type="signal peptide" evidence="1">
    <location>
        <begin position="1"/>
        <end position="28"/>
    </location>
</feature>
<evidence type="ECO:0000256" key="1">
    <source>
        <dbReference type="SAM" id="SignalP"/>
    </source>
</evidence>
<dbReference type="RefSeq" id="WP_204295991.1">
    <property type="nucleotide sequence ID" value="NZ_BAAAGQ010000029.1"/>
</dbReference>
<dbReference type="Gene3D" id="3.60.21.70">
    <property type="entry name" value="PhoD-like phosphatase"/>
    <property type="match status" value="1"/>
</dbReference>
<feature type="domain" description="Phospholipase D N-terminal" evidence="2">
    <location>
        <begin position="36"/>
        <end position="71"/>
    </location>
</feature>
<reference evidence="3" key="1">
    <citation type="submission" date="2021-01" db="EMBL/GenBank/DDBJ databases">
        <title>Whole genome shotgun sequence of Actinoplanes capillaceus NBRC 16408.</title>
        <authorList>
            <person name="Komaki H."/>
            <person name="Tamura T."/>
        </authorList>
    </citation>
    <scope>NUCLEOTIDE SEQUENCE [LARGE SCALE GENOMIC DNA]</scope>
    <source>
        <strain evidence="3">NBRC 16408</strain>
    </source>
</reference>
<evidence type="ECO:0000313" key="3">
    <source>
        <dbReference type="EMBL" id="GID45495.1"/>
    </source>
</evidence>